<dbReference type="PANTHER" id="PTHR13384:SF19">
    <property type="entry name" value="G PATCH DOMAIN-CONTAINING PROTEIN 1"/>
    <property type="match status" value="1"/>
</dbReference>
<sequence length="1088" mass="120319">MNTHSLIVVCLKVAQLFFFTSPTLPPPFPFSFYPSQHPSSPVTRHPLIPSLLLFFLTSTFIYLFTSSPTSCTMAANENFVVIGTPLPHQPRKPSQAPDSGRQPHSTRDLEVKDEHGRRRFHGAFTGGFSAGYYNTVGSAEGWTPSEFVSSRSNRSNIKSSRPEDFMDEEDKQMLSDATRITATDDFGASGSAQRDLARKRATAMNMQASGSILGTLSDAMIDDLIIPTSESIGARLLKRMGWKPGQGIGPRVSRRQRNPTASPLSDDDIAANVTFAPIDSAIVLFANKSNHFGLGFNPHKDAPEFDVSAHAQSGSRYLSGADSGVTGPRLSFGLLNDSDDDEEENNVFGTGSKSQRRAEMDLDLDIAVSSDKRRKNSHGSAPLSNSRPASILVYCSDGRPPLAGFILTATKALDPKWYTAPIVPSDFSPRPIFISDGKTTSSSKQLGRSKLTADDRALILGETLIDAPRRSVFEYMSSENKNRLDGALGFVLDVEGEKHLRKDHWEVPSIERSAAEAALQGFIPFSDDISKQRRYKQYLNVQAGLSAEKIEKVEGFSGEDMNKELNEFVQAARIFKPLSTSMSSRFTTASKVIEFQQPAPGLRTGVEIQSSPVGKPTSEQKLVERMEVPKSQAAKAAEMGMFGPLTRSMADFYPNKLLCKRFNVPDPHPEHKDVGPDTAKDLLDKATMDSMLMEGSSVRSAPFKEAPSTTGLTDDGTVQEVEQEQGEPVIQDPQERPPMDIFKAIFDDSDSSSDSEVDMDADARVETSAPSQPVNSVSEAFAMDQDKADDNDRVGRTDIVKEPYVNRRTHPRSPDNRDSSEEFIGPPVAPTSAVESTFSTAEEPGRSGQGQKEAEDRDHEARRKSRSSKRHESLVYKKDESERSRSRKSRRERSSGSHRRSLSIEHNASKSRRRAEMEGNHSAASTHSDEYEHATESRSDGLLSARKSGKKTRAADDRVGDRQDANSHSNRAMKDRSSTRRHKEHRSRPSDRDRELDHGRSSSSLRHKDSRTVRESSRRDDRNRDPTQERSRDRHAKAYEDEDDSDSIWVEKEVSGAWVEKETEGPGSADSTQAVASSRSRPRAAAFF</sequence>
<feature type="non-terminal residue" evidence="3">
    <location>
        <position position="1"/>
    </location>
</feature>
<feature type="compositionally biased region" description="Basic and acidic residues" evidence="1">
    <location>
        <begin position="784"/>
        <end position="805"/>
    </location>
</feature>
<dbReference type="Proteomes" id="UP000078512">
    <property type="component" value="Unassembled WGS sequence"/>
</dbReference>
<feature type="region of interest" description="Disordered" evidence="1">
    <location>
        <begin position="243"/>
        <end position="267"/>
    </location>
</feature>
<evidence type="ECO:0000256" key="1">
    <source>
        <dbReference type="SAM" id="MobiDB-lite"/>
    </source>
</evidence>
<dbReference type="Pfam" id="PF26093">
    <property type="entry name" value="HTH_TGH"/>
    <property type="match status" value="1"/>
</dbReference>
<feature type="compositionally biased region" description="Basic and acidic residues" evidence="1">
    <location>
        <begin position="987"/>
        <end position="1039"/>
    </location>
</feature>
<protein>
    <recommendedName>
        <fullName evidence="2">G-patch domain-containing protein</fullName>
    </recommendedName>
</protein>
<organism evidence="3 4">
    <name type="scientific">Linnemannia elongata AG-77</name>
    <dbReference type="NCBI Taxonomy" id="1314771"/>
    <lineage>
        <taxon>Eukaryota</taxon>
        <taxon>Fungi</taxon>
        <taxon>Fungi incertae sedis</taxon>
        <taxon>Mucoromycota</taxon>
        <taxon>Mortierellomycotina</taxon>
        <taxon>Mortierellomycetes</taxon>
        <taxon>Mortierellales</taxon>
        <taxon>Mortierellaceae</taxon>
        <taxon>Linnemannia</taxon>
    </lineage>
</organism>
<feature type="compositionally biased region" description="Low complexity" evidence="1">
    <location>
        <begin position="149"/>
        <end position="159"/>
    </location>
</feature>
<feature type="region of interest" description="Disordered" evidence="1">
    <location>
        <begin position="329"/>
        <end position="360"/>
    </location>
</feature>
<feature type="region of interest" description="Disordered" evidence="1">
    <location>
        <begin position="144"/>
        <end position="166"/>
    </location>
</feature>
<dbReference type="STRING" id="1314771.A0A197JT49"/>
<proteinExistence type="predicted"/>
<feature type="compositionally biased region" description="Basic and acidic residues" evidence="1">
    <location>
        <begin position="927"/>
        <end position="939"/>
    </location>
</feature>
<reference evidence="3 4" key="1">
    <citation type="submission" date="2016-05" db="EMBL/GenBank/DDBJ databases">
        <title>Genome sequencing reveals origins of a unique bacterial endosymbiosis in the earliest lineages of terrestrial Fungi.</title>
        <authorList>
            <consortium name="DOE Joint Genome Institute"/>
            <person name="Uehling J."/>
            <person name="Gryganskyi A."/>
            <person name="Hameed K."/>
            <person name="Tschaplinski T."/>
            <person name="Misztal P."/>
            <person name="Wu S."/>
            <person name="Desiro A."/>
            <person name="Vande Pol N."/>
            <person name="Du Z.-Y."/>
            <person name="Zienkiewicz A."/>
            <person name="Zienkiewicz K."/>
            <person name="Morin E."/>
            <person name="Tisserant E."/>
            <person name="Splivallo R."/>
            <person name="Hainaut M."/>
            <person name="Henrissat B."/>
            <person name="Ohm R."/>
            <person name="Kuo A."/>
            <person name="Yan J."/>
            <person name="Lipzen A."/>
            <person name="Nolan M."/>
            <person name="Labutti K."/>
            <person name="Barry K."/>
            <person name="Goldstein A."/>
            <person name="Labbe J."/>
            <person name="Schadt C."/>
            <person name="Tuskan G."/>
            <person name="Grigoriev I."/>
            <person name="Martin F."/>
            <person name="Vilgalys R."/>
            <person name="Bonito G."/>
        </authorList>
    </citation>
    <scope>NUCLEOTIDE SEQUENCE [LARGE SCALE GENOMIC DNA]</scope>
    <source>
        <strain evidence="3 4">AG-77</strain>
    </source>
</reference>
<feature type="region of interest" description="Disordered" evidence="1">
    <location>
        <begin position="695"/>
        <end position="1088"/>
    </location>
</feature>
<dbReference type="EMBL" id="KV442055">
    <property type="protein sequence ID" value="OAQ27616.1"/>
    <property type="molecule type" value="Genomic_DNA"/>
</dbReference>
<dbReference type="AlphaFoldDB" id="A0A197JT49"/>
<feature type="domain" description="G-patch" evidence="2">
    <location>
        <begin position="229"/>
        <end position="299"/>
    </location>
</feature>
<dbReference type="InterPro" id="IPR011666">
    <property type="entry name" value="DUF1604"/>
</dbReference>
<keyword evidence="4" id="KW-1185">Reference proteome</keyword>
<feature type="compositionally biased region" description="Basic and acidic residues" evidence="1">
    <location>
        <begin position="105"/>
        <end position="116"/>
    </location>
</feature>
<gene>
    <name evidence="3" type="ORF">K457DRAFT_156746</name>
</gene>
<evidence type="ECO:0000313" key="3">
    <source>
        <dbReference type="EMBL" id="OAQ27616.1"/>
    </source>
</evidence>
<evidence type="ECO:0000313" key="4">
    <source>
        <dbReference type="Proteomes" id="UP000078512"/>
    </source>
</evidence>
<feature type="compositionally biased region" description="Basic residues" evidence="1">
    <location>
        <begin position="885"/>
        <end position="901"/>
    </location>
</feature>
<dbReference type="OrthoDB" id="20507at2759"/>
<dbReference type="InterPro" id="IPR000467">
    <property type="entry name" value="G_patch_dom"/>
</dbReference>
<dbReference type="Pfam" id="PF07713">
    <property type="entry name" value="DUF1604"/>
    <property type="match status" value="1"/>
</dbReference>
<dbReference type="PANTHER" id="PTHR13384">
    <property type="entry name" value="G PATCH DOMAIN-CONTAINING PROTEIN 1"/>
    <property type="match status" value="1"/>
</dbReference>
<feature type="compositionally biased region" description="Basic and acidic residues" evidence="1">
    <location>
        <begin position="1049"/>
        <end position="1064"/>
    </location>
</feature>
<name>A0A197JT49_9FUNG</name>
<dbReference type="PROSITE" id="PS50174">
    <property type="entry name" value="G_PATCH"/>
    <property type="match status" value="1"/>
</dbReference>
<feature type="compositionally biased region" description="Basic and acidic residues" evidence="1">
    <location>
        <begin position="852"/>
        <end position="861"/>
    </location>
</feature>
<feature type="compositionally biased region" description="Low complexity" evidence="1">
    <location>
        <begin position="1074"/>
        <end position="1088"/>
    </location>
</feature>
<dbReference type="GO" id="GO:0006397">
    <property type="term" value="P:mRNA processing"/>
    <property type="evidence" value="ECO:0007669"/>
    <property type="project" value="InterPro"/>
</dbReference>
<feature type="region of interest" description="Disordered" evidence="1">
    <location>
        <begin position="84"/>
        <end position="116"/>
    </location>
</feature>
<feature type="compositionally biased region" description="Polar residues" evidence="1">
    <location>
        <begin position="768"/>
        <end position="778"/>
    </location>
</feature>
<feature type="compositionally biased region" description="Basic and acidic residues" evidence="1">
    <location>
        <begin position="870"/>
        <end position="884"/>
    </location>
</feature>
<dbReference type="GO" id="GO:0003723">
    <property type="term" value="F:RNA binding"/>
    <property type="evidence" value="ECO:0007669"/>
    <property type="project" value="TreeGrafter"/>
</dbReference>
<dbReference type="Pfam" id="PF01585">
    <property type="entry name" value="G-patch"/>
    <property type="match status" value="1"/>
</dbReference>
<feature type="compositionally biased region" description="Acidic residues" evidence="1">
    <location>
        <begin position="747"/>
        <end position="760"/>
    </location>
</feature>
<feature type="compositionally biased region" description="Basic and acidic residues" evidence="1">
    <location>
        <begin position="953"/>
        <end position="965"/>
    </location>
</feature>
<accession>A0A197JT49</accession>
<dbReference type="GO" id="GO:0005634">
    <property type="term" value="C:nucleus"/>
    <property type="evidence" value="ECO:0007669"/>
    <property type="project" value="TreeGrafter"/>
</dbReference>
<evidence type="ECO:0000259" key="2">
    <source>
        <dbReference type="PROSITE" id="PS50174"/>
    </source>
</evidence>